<proteinExistence type="predicted"/>
<dbReference type="EMBL" id="VSRR010005079">
    <property type="protein sequence ID" value="MPC41493.1"/>
    <property type="molecule type" value="Genomic_DNA"/>
</dbReference>
<accession>A0A5B7F8S9</accession>
<organism evidence="1 2">
    <name type="scientific">Portunus trituberculatus</name>
    <name type="common">Swimming crab</name>
    <name type="synonym">Neptunus trituberculatus</name>
    <dbReference type="NCBI Taxonomy" id="210409"/>
    <lineage>
        <taxon>Eukaryota</taxon>
        <taxon>Metazoa</taxon>
        <taxon>Ecdysozoa</taxon>
        <taxon>Arthropoda</taxon>
        <taxon>Crustacea</taxon>
        <taxon>Multicrustacea</taxon>
        <taxon>Malacostraca</taxon>
        <taxon>Eumalacostraca</taxon>
        <taxon>Eucarida</taxon>
        <taxon>Decapoda</taxon>
        <taxon>Pleocyemata</taxon>
        <taxon>Brachyura</taxon>
        <taxon>Eubrachyura</taxon>
        <taxon>Portunoidea</taxon>
        <taxon>Portunidae</taxon>
        <taxon>Portuninae</taxon>
        <taxon>Portunus</taxon>
    </lineage>
</organism>
<gene>
    <name evidence="1" type="ORF">E2C01_035086</name>
</gene>
<keyword evidence="2" id="KW-1185">Reference proteome</keyword>
<evidence type="ECO:0000313" key="1">
    <source>
        <dbReference type="EMBL" id="MPC41493.1"/>
    </source>
</evidence>
<dbReference type="AlphaFoldDB" id="A0A5B7F8S9"/>
<protein>
    <submittedName>
        <fullName evidence="1">Uncharacterized protein</fullName>
    </submittedName>
</protein>
<evidence type="ECO:0000313" key="2">
    <source>
        <dbReference type="Proteomes" id="UP000324222"/>
    </source>
</evidence>
<dbReference type="Proteomes" id="UP000324222">
    <property type="component" value="Unassembled WGS sequence"/>
</dbReference>
<comment type="caution">
    <text evidence="1">The sequence shown here is derived from an EMBL/GenBank/DDBJ whole genome shotgun (WGS) entry which is preliminary data.</text>
</comment>
<name>A0A5B7F8S9_PORTR</name>
<sequence>MRGLKGRSFRPTLPEAYRQKFRALRKTAEHRHLELARAKREAFVAWCRTDYCWRRLQPKESAKAVMATHRIPELDIVTVGCVSPSLGDGNHHLTIGEEIEPNAGYKAFVSKRSITGSGVTSPVNILRDSGNFKPLDKWQSFKAIFGGIRTYTWTPARSHVHHLIHYKYSEVFRDSPGWTTEVVHDIDVGGAVPIKQSPYRIHPQQVTIIQREIDAMLSMGLIRPGKIVPAIDVGGDDNRGRGGNANRSWLHVA</sequence>
<reference evidence="1 2" key="1">
    <citation type="submission" date="2019-05" db="EMBL/GenBank/DDBJ databases">
        <title>Another draft genome of Portunus trituberculatus and its Hox gene families provides insights of decapod evolution.</title>
        <authorList>
            <person name="Jeong J.-H."/>
            <person name="Song I."/>
            <person name="Kim S."/>
            <person name="Choi T."/>
            <person name="Kim D."/>
            <person name="Ryu S."/>
            <person name="Kim W."/>
        </authorList>
    </citation>
    <scope>NUCLEOTIDE SEQUENCE [LARGE SCALE GENOMIC DNA]</scope>
    <source>
        <tissue evidence="1">Muscle</tissue>
    </source>
</reference>